<keyword evidence="5" id="KW-0813">Transport</keyword>
<reference evidence="17" key="1">
    <citation type="submission" date="2018-06" db="EMBL/GenBank/DDBJ databases">
        <authorList>
            <person name="Zhirakovskaya E."/>
        </authorList>
    </citation>
    <scope>NUCLEOTIDE SEQUENCE</scope>
</reference>
<comment type="pathway">
    <text evidence="4">Carbohydrate metabolism; tricarboxylic acid cycle.</text>
</comment>
<evidence type="ECO:0000256" key="2">
    <source>
        <dbReference type="ARBA" id="ARBA00004050"/>
    </source>
</evidence>
<dbReference type="GO" id="GO:0005886">
    <property type="term" value="C:plasma membrane"/>
    <property type="evidence" value="ECO:0007669"/>
    <property type="project" value="UniProtKB-SubCell"/>
</dbReference>
<dbReference type="InterPro" id="IPR000701">
    <property type="entry name" value="SuccDH_FuR_B_TM-su"/>
</dbReference>
<evidence type="ECO:0000256" key="12">
    <source>
        <dbReference type="ARBA" id="ARBA00022982"/>
    </source>
</evidence>
<dbReference type="InterPro" id="IPR034804">
    <property type="entry name" value="SQR/QFR_C/D"/>
</dbReference>
<keyword evidence="9" id="KW-0349">Heme</keyword>
<evidence type="ECO:0000256" key="8">
    <source>
        <dbReference type="ARBA" id="ARBA00022532"/>
    </source>
</evidence>
<evidence type="ECO:0000256" key="7">
    <source>
        <dbReference type="ARBA" id="ARBA00022519"/>
    </source>
</evidence>
<dbReference type="GO" id="GO:0020037">
    <property type="term" value="F:heme binding"/>
    <property type="evidence" value="ECO:0007669"/>
    <property type="project" value="InterPro"/>
</dbReference>
<dbReference type="NCBIfam" id="TIGR02968">
    <property type="entry name" value="succ_dehyd_anc"/>
    <property type="match status" value="1"/>
</dbReference>
<keyword evidence="15 16" id="KW-0472">Membrane</keyword>
<comment type="function">
    <text evidence="2">Membrane-anchoring subunit of succinate dehydrogenase (SDH).</text>
</comment>
<keyword evidence="11" id="KW-0479">Metal-binding</keyword>
<dbReference type="PANTHER" id="PTHR38689">
    <property type="entry name" value="SUCCINATE DEHYDROGENASE HYDROPHOBIC MEMBRANE ANCHOR SUBUNIT"/>
    <property type="match status" value="1"/>
</dbReference>
<dbReference type="InterPro" id="IPR014312">
    <property type="entry name" value="Succ_DH_anchor"/>
</dbReference>
<feature type="transmembrane region" description="Helical" evidence="16">
    <location>
        <begin position="83"/>
        <end position="111"/>
    </location>
</feature>
<evidence type="ECO:0000256" key="13">
    <source>
        <dbReference type="ARBA" id="ARBA00022989"/>
    </source>
</evidence>
<dbReference type="GO" id="GO:0017004">
    <property type="term" value="P:cytochrome complex assembly"/>
    <property type="evidence" value="ECO:0007669"/>
    <property type="project" value="TreeGrafter"/>
</dbReference>
<dbReference type="Gene3D" id="1.20.1300.10">
    <property type="entry name" value="Fumarate reductase/succinate dehydrogenase, transmembrane subunit"/>
    <property type="match status" value="1"/>
</dbReference>
<gene>
    <name evidence="17" type="ORF">MNBD_GAMMA21-2875</name>
</gene>
<keyword evidence="8" id="KW-0816">Tricarboxylic acid cycle</keyword>
<keyword evidence="10 16" id="KW-0812">Transmembrane</keyword>
<organism evidence="17">
    <name type="scientific">hydrothermal vent metagenome</name>
    <dbReference type="NCBI Taxonomy" id="652676"/>
    <lineage>
        <taxon>unclassified sequences</taxon>
        <taxon>metagenomes</taxon>
        <taxon>ecological metagenomes</taxon>
    </lineage>
</organism>
<evidence type="ECO:0000256" key="4">
    <source>
        <dbReference type="ARBA" id="ARBA00005163"/>
    </source>
</evidence>
<dbReference type="GO" id="GO:0006099">
    <property type="term" value="P:tricarboxylic acid cycle"/>
    <property type="evidence" value="ECO:0007669"/>
    <property type="project" value="UniProtKB-UniPathway"/>
</dbReference>
<evidence type="ECO:0000256" key="3">
    <source>
        <dbReference type="ARBA" id="ARBA00004429"/>
    </source>
</evidence>
<name>A0A3B1A5J5_9ZZZZ</name>
<evidence type="ECO:0000313" key="17">
    <source>
        <dbReference type="EMBL" id="VAX01019.1"/>
    </source>
</evidence>
<evidence type="ECO:0000256" key="14">
    <source>
        <dbReference type="ARBA" id="ARBA00023004"/>
    </source>
</evidence>
<dbReference type="AlphaFoldDB" id="A0A3B1A5J5"/>
<evidence type="ECO:0000256" key="1">
    <source>
        <dbReference type="ARBA" id="ARBA00001971"/>
    </source>
</evidence>
<dbReference type="GO" id="GO:0009055">
    <property type="term" value="F:electron transfer activity"/>
    <property type="evidence" value="ECO:0007669"/>
    <property type="project" value="TreeGrafter"/>
</dbReference>
<evidence type="ECO:0000256" key="15">
    <source>
        <dbReference type="ARBA" id="ARBA00023136"/>
    </source>
</evidence>
<dbReference type="Pfam" id="PF01127">
    <property type="entry name" value="Sdh_cyt"/>
    <property type="match status" value="1"/>
</dbReference>
<dbReference type="UniPathway" id="UPA00223"/>
<keyword evidence="6" id="KW-1003">Cell membrane</keyword>
<evidence type="ECO:0000256" key="6">
    <source>
        <dbReference type="ARBA" id="ARBA00022475"/>
    </source>
</evidence>
<feature type="transmembrane region" description="Helical" evidence="16">
    <location>
        <begin position="51"/>
        <end position="71"/>
    </location>
</feature>
<dbReference type="GO" id="GO:0046872">
    <property type="term" value="F:metal ion binding"/>
    <property type="evidence" value="ECO:0007669"/>
    <property type="project" value="UniProtKB-KW"/>
</dbReference>
<keyword evidence="13 16" id="KW-1133">Transmembrane helix</keyword>
<evidence type="ECO:0000256" key="9">
    <source>
        <dbReference type="ARBA" id="ARBA00022617"/>
    </source>
</evidence>
<keyword evidence="14" id="KW-0408">Iron</keyword>
<dbReference type="SUPFAM" id="SSF81343">
    <property type="entry name" value="Fumarate reductase respiratory complex transmembrane subunits"/>
    <property type="match status" value="1"/>
</dbReference>
<proteinExistence type="predicted"/>
<sequence length="113" mass="13258">MSWRAQGMRAWLLQRLTAVYMLWYGIFFGFYISQSPVHGYESWRALFTHPISNIATAVFFYSILYHAWVGIRDILIDYVPLAYLRFFLWVAMTFGLAVLAVWVSMILFSVVSL</sequence>
<evidence type="ECO:0000256" key="10">
    <source>
        <dbReference type="ARBA" id="ARBA00022692"/>
    </source>
</evidence>
<accession>A0A3B1A5J5</accession>
<protein>
    <submittedName>
        <fullName evidence="17">Succinate dehydrogenase hydrophobic membrane anchor protein</fullName>
    </submittedName>
</protein>
<dbReference type="PIRSF" id="PIRSF000169">
    <property type="entry name" value="SDH_D"/>
    <property type="match status" value="1"/>
</dbReference>
<dbReference type="EMBL" id="UOFR01000081">
    <property type="protein sequence ID" value="VAX01019.1"/>
    <property type="molecule type" value="Genomic_DNA"/>
</dbReference>
<evidence type="ECO:0000256" key="5">
    <source>
        <dbReference type="ARBA" id="ARBA00022448"/>
    </source>
</evidence>
<evidence type="ECO:0000256" key="16">
    <source>
        <dbReference type="SAM" id="Phobius"/>
    </source>
</evidence>
<feature type="transmembrane region" description="Helical" evidence="16">
    <location>
        <begin position="12"/>
        <end position="31"/>
    </location>
</feature>
<keyword evidence="7" id="KW-0997">Cell inner membrane</keyword>
<comment type="subcellular location">
    <subcellularLocation>
        <location evidence="3">Cell inner membrane</location>
        <topology evidence="3">Multi-pass membrane protein</topology>
    </subcellularLocation>
</comment>
<evidence type="ECO:0000256" key="11">
    <source>
        <dbReference type="ARBA" id="ARBA00022723"/>
    </source>
</evidence>
<dbReference type="PANTHER" id="PTHR38689:SF1">
    <property type="entry name" value="SUCCINATE DEHYDROGENASE HYDROPHOBIC MEMBRANE ANCHOR SUBUNIT"/>
    <property type="match status" value="1"/>
</dbReference>
<keyword evidence="12" id="KW-0249">Electron transport</keyword>
<comment type="cofactor">
    <cofactor evidence="1">
        <name>heme</name>
        <dbReference type="ChEBI" id="CHEBI:30413"/>
    </cofactor>
</comment>